<name>A0ABT9WNC5_9BACI</name>
<comment type="caution">
    <text evidence="7">The sequence shown here is derived from an EMBL/GenBank/DDBJ whole genome shotgun (WGS) entry which is preliminary data.</text>
</comment>
<evidence type="ECO:0000256" key="3">
    <source>
        <dbReference type="ARBA" id="ARBA00022692"/>
    </source>
</evidence>
<dbReference type="Proteomes" id="UP001223586">
    <property type="component" value="Unassembled WGS sequence"/>
</dbReference>
<keyword evidence="3 6" id="KW-0812">Transmembrane</keyword>
<reference evidence="7 8" key="1">
    <citation type="submission" date="2023-07" db="EMBL/GenBank/DDBJ databases">
        <title>Genomic Encyclopedia of Type Strains, Phase IV (KMG-IV): sequencing the most valuable type-strain genomes for metagenomic binning, comparative biology and taxonomic classification.</title>
        <authorList>
            <person name="Goeker M."/>
        </authorList>
    </citation>
    <scope>NUCLEOTIDE SEQUENCE [LARGE SCALE GENOMIC DNA]</scope>
    <source>
        <strain evidence="7 8">DSM 23837</strain>
    </source>
</reference>
<dbReference type="InterPro" id="IPR036259">
    <property type="entry name" value="MFS_trans_sf"/>
</dbReference>
<keyword evidence="8" id="KW-1185">Reference proteome</keyword>
<dbReference type="PANTHER" id="PTHR23513:SF6">
    <property type="entry name" value="MAJOR FACILITATOR SUPERFAMILY ASSOCIATED DOMAIN-CONTAINING PROTEIN"/>
    <property type="match status" value="1"/>
</dbReference>
<dbReference type="EMBL" id="JAUSTT010000002">
    <property type="protein sequence ID" value="MDQ0174771.1"/>
    <property type="molecule type" value="Genomic_DNA"/>
</dbReference>
<dbReference type="Gene3D" id="1.20.1250.20">
    <property type="entry name" value="MFS general substrate transporter like domains"/>
    <property type="match status" value="1"/>
</dbReference>
<protein>
    <recommendedName>
        <fullName evidence="9">MFS transporter</fullName>
    </recommendedName>
</protein>
<evidence type="ECO:0000256" key="6">
    <source>
        <dbReference type="SAM" id="Phobius"/>
    </source>
</evidence>
<evidence type="ECO:0000256" key="5">
    <source>
        <dbReference type="ARBA" id="ARBA00023136"/>
    </source>
</evidence>
<evidence type="ECO:0000256" key="1">
    <source>
        <dbReference type="ARBA" id="ARBA00004651"/>
    </source>
</evidence>
<dbReference type="PANTHER" id="PTHR23513">
    <property type="entry name" value="INTEGRAL MEMBRANE EFFLUX PROTEIN-RELATED"/>
    <property type="match status" value="1"/>
</dbReference>
<evidence type="ECO:0000313" key="7">
    <source>
        <dbReference type="EMBL" id="MDQ0174771.1"/>
    </source>
</evidence>
<feature type="transmembrane region" description="Helical" evidence="6">
    <location>
        <begin position="39"/>
        <end position="60"/>
    </location>
</feature>
<evidence type="ECO:0008006" key="9">
    <source>
        <dbReference type="Google" id="ProtNLM"/>
    </source>
</evidence>
<evidence type="ECO:0000256" key="4">
    <source>
        <dbReference type="ARBA" id="ARBA00022989"/>
    </source>
</evidence>
<feature type="transmembrane region" description="Helical" evidence="6">
    <location>
        <begin position="9"/>
        <end position="33"/>
    </location>
</feature>
<accession>A0ABT9WNC5</accession>
<evidence type="ECO:0000256" key="2">
    <source>
        <dbReference type="ARBA" id="ARBA00022475"/>
    </source>
</evidence>
<dbReference type="SUPFAM" id="SSF103473">
    <property type="entry name" value="MFS general substrate transporter"/>
    <property type="match status" value="1"/>
</dbReference>
<evidence type="ECO:0000313" key="8">
    <source>
        <dbReference type="Proteomes" id="UP001223586"/>
    </source>
</evidence>
<organism evidence="7 8">
    <name type="scientific">Bacillus chungangensis</name>
    <dbReference type="NCBI Taxonomy" id="587633"/>
    <lineage>
        <taxon>Bacteria</taxon>
        <taxon>Bacillati</taxon>
        <taxon>Bacillota</taxon>
        <taxon>Bacilli</taxon>
        <taxon>Bacillales</taxon>
        <taxon>Bacillaceae</taxon>
        <taxon>Bacillus</taxon>
    </lineage>
</organism>
<sequence>MRKWKNPSLLILGIGVSNFGNWIYLVALNLLILERTGSPAAVAGLYVIRPIATIFTNIWAGSFIDRLNKRLSTF</sequence>
<proteinExistence type="predicted"/>
<comment type="subcellular location">
    <subcellularLocation>
        <location evidence="1">Cell membrane</location>
        <topology evidence="1">Multi-pass membrane protein</topology>
    </subcellularLocation>
</comment>
<keyword evidence="4 6" id="KW-1133">Transmembrane helix</keyword>
<keyword evidence="5 6" id="KW-0472">Membrane</keyword>
<keyword evidence="2" id="KW-1003">Cell membrane</keyword>
<gene>
    <name evidence="7" type="ORF">J2S08_000604</name>
</gene>